<dbReference type="AlphaFoldDB" id="A0A9Q1KYA3"/>
<dbReference type="Proteomes" id="UP001153076">
    <property type="component" value="Unassembled WGS sequence"/>
</dbReference>
<evidence type="ECO:0000256" key="10">
    <source>
        <dbReference type="SAM" id="MobiDB-lite"/>
    </source>
</evidence>
<keyword evidence="6 9" id="KW-0804">Transcription</keyword>
<dbReference type="OrthoDB" id="1927254at2759"/>
<comment type="function">
    <text evidence="9">Transcription factor that binds specifically to a 5'-AA[AG]G-3' consensus core sequence.</text>
</comment>
<evidence type="ECO:0000256" key="8">
    <source>
        <dbReference type="PROSITE-ProRule" id="PRU00071"/>
    </source>
</evidence>
<dbReference type="GO" id="GO:0003700">
    <property type="term" value="F:DNA-binding transcription factor activity"/>
    <property type="evidence" value="ECO:0007669"/>
    <property type="project" value="UniProtKB-UniRule"/>
</dbReference>
<dbReference type="GO" id="GO:0008270">
    <property type="term" value="F:zinc ion binding"/>
    <property type="evidence" value="ECO:0007669"/>
    <property type="project" value="UniProtKB-KW"/>
</dbReference>
<keyword evidence="2 8" id="KW-0863">Zinc-finger</keyword>
<accession>A0A9Q1KYA3</accession>
<dbReference type="GO" id="GO:0005634">
    <property type="term" value="C:nucleus"/>
    <property type="evidence" value="ECO:0007669"/>
    <property type="project" value="UniProtKB-SubCell"/>
</dbReference>
<dbReference type="Pfam" id="PF02701">
    <property type="entry name" value="Zn_ribbon_Dof"/>
    <property type="match status" value="1"/>
</dbReference>
<comment type="subcellular location">
    <subcellularLocation>
        <location evidence="8 9">Nucleus</location>
    </subcellularLocation>
</comment>
<keyword evidence="4 9" id="KW-0805">Transcription regulation</keyword>
<evidence type="ECO:0000313" key="12">
    <source>
        <dbReference type="EMBL" id="KAJ8451104.1"/>
    </source>
</evidence>
<feature type="region of interest" description="Disordered" evidence="10">
    <location>
        <begin position="292"/>
        <end position="326"/>
    </location>
</feature>
<dbReference type="InterPro" id="IPR045174">
    <property type="entry name" value="Dof"/>
</dbReference>
<sequence>MDTAQWPQEIVVKPMEETIVPNTCPSSSLATVTPASIISNNKKSSPSTSLERKVRPQKEQALNCPRCNSTNTKFCYYNNYSLSQPRYFCKTCRRYWTEGGSLRNIPVGGGSRKNKRPSSAFSSSSKLPHDLVSSQAQSVLNSNPKIQHQHQHQHQGQDLNLGFPPTLDTHVQKHEFRSLSDQFVQLPTFQTPTKTQIPSSSLATSANVSALELLNGFTCSRGIALAPFMPIAVPNGDPNVIYSSGFPLHDFKPTLNFTLDGIPNHGYGNLEQEETTNSGRLLFPFEDLKPVSSNTSTDVDNDTTTTPTAAAGNEINREQGNSTGYWTGLLGTGASW</sequence>
<evidence type="ECO:0000256" key="9">
    <source>
        <dbReference type="RuleBase" id="RU369094"/>
    </source>
</evidence>
<evidence type="ECO:0000313" key="13">
    <source>
        <dbReference type="Proteomes" id="UP001153076"/>
    </source>
</evidence>
<evidence type="ECO:0000256" key="7">
    <source>
        <dbReference type="ARBA" id="ARBA00023242"/>
    </source>
</evidence>
<dbReference type="GO" id="GO:0003677">
    <property type="term" value="F:DNA binding"/>
    <property type="evidence" value="ECO:0007669"/>
    <property type="project" value="UniProtKB-UniRule"/>
</dbReference>
<evidence type="ECO:0000256" key="5">
    <source>
        <dbReference type="ARBA" id="ARBA00023125"/>
    </source>
</evidence>
<evidence type="ECO:0000256" key="2">
    <source>
        <dbReference type="ARBA" id="ARBA00022771"/>
    </source>
</evidence>
<comment type="caution">
    <text evidence="12">The sequence shown here is derived from an EMBL/GenBank/DDBJ whole genome shotgun (WGS) entry which is preliminary data.</text>
</comment>
<feature type="domain" description="Dof-type" evidence="11">
    <location>
        <begin position="62"/>
        <end position="116"/>
    </location>
</feature>
<keyword evidence="7 8" id="KW-0539">Nucleus</keyword>
<keyword evidence="3 9" id="KW-0862">Zinc</keyword>
<keyword evidence="5 8" id="KW-0238">DNA-binding</keyword>
<protein>
    <recommendedName>
        <fullName evidence="9">Dof zinc finger protein</fullName>
    </recommendedName>
</protein>
<dbReference type="PANTHER" id="PTHR31992">
    <property type="entry name" value="DOF ZINC FINGER PROTEIN DOF1.4-RELATED"/>
    <property type="match status" value="1"/>
</dbReference>
<proteinExistence type="predicted"/>
<dbReference type="PANTHER" id="PTHR31992:SF316">
    <property type="entry name" value="DOF ZINC FINGER PROTEIN DOF1.2"/>
    <property type="match status" value="1"/>
</dbReference>
<reference evidence="12" key="1">
    <citation type="submission" date="2022-04" db="EMBL/GenBank/DDBJ databases">
        <title>Carnegiea gigantea Genome sequencing and assembly v2.</title>
        <authorList>
            <person name="Copetti D."/>
            <person name="Sanderson M.J."/>
            <person name="Burquez A."/>
            <person name="Wojciechowski M.F."/>
        </authorList>
    </citation>
    <scope>NUCLEOTIDE SEQUENCE</scope>
    <source>
        <strain evidence="12">SGP5-SGP5p</strain>
        <tissue evidence="12">Aerial part</tissue>
    </source>
</reference>
<dbReference type="PROSITE" id="PS50884">
    <property type="entry name" value="ZF_DOF_2"/>
    <property type="match status" value="1"/>
</dbReference>
<dbReference type="PROSITE" id="PS01361">
    <property type="entry name" value="ZF_DOF_1"/>
    <property type="match status" value="1"/>
</dbReference>
<gene>
    <name evidence="12" type="ORF">Cgig2_026913</name>
</gene>
<dbReference type="EMBL" id="JAKOGI010000011">
    <property type="protein sequence ID" value="KAJ8451104.1"/>
    <property type="molecule type" value="Genomic_DNA"/>
</dbReference>
<feature type="region of interest" description="Disordered" evidence="10">
    <location>
        <begin position="35"/>
        <end position="59"/>
    </location>
</feature>
<feature type="region of interest" description="Disordered" evidence="10">
    <location>
        <begin position="103"/>
        <end position="138"/>
    </location>
</feature>
<dbReference type="InterPro" id="IPR003851">
    <property type="entry name" value="Znf_Dof"/>
</dbReference>
<feature type="compositionally biased region" description="Low complexity" evidence="10">
    <location>
        <begin position="292"/>
        <end position="306"/>
    </location>
</feature>
<name>A0A9Q1KYA3_9CARY</name>
<evidence type="ECO:0000259" key="11">
    <source>
        <dbReference type="PROSITE" id="PS50884"/>
    </source>
</evidence>
<evidence type="ECO:0000256" key="3">
    <source>
        <dbReference type="ARBA" id="ARBA00022833"/>
    </source>
</evidence>
<evidence type="ECO:0000256" key="4">
    <source>
        <dbReference type="ARBA" id="ARBA00023015"/>
    </source>
</evidence>
<keyword evidence="1 9" id="KW-0479">Metal-binding</keyword>
<organism evidence="12 13">
    <name type="scientific">Carnegiea gigantea</name>
    <dbReference type="NCBI Taxonomy" id="171969"/>
    <lineage>
        <taxon>Eukaryota</taxon>
        <taxon>Viridiplantae</taxon>
        <taxon>Streptophyta</taxon>
        <taxon>Embryophyta</taxon>
        <taxon>Tracheophyta</taxon>
        <taxon>Spermatophyta</taxon>
        <taxon>Magnoliopsida</taxon>
        <taxon>eudicotyledons</taxon>
        <taxon>Gunneridae</taxon>
        <taxon>Pentapetalae</taxon>
        <taxon>Caryophyllales</taxon>
        <taxon>Cactineae</taxon>
        <taxon>Cactaceae</taxon>
        <taxon>Cactoideae</taxon>
        <taxon>Echinocereeae</taxon>
        <taxon>Carnegiea</taxon>
    </lineage>
</organism>
<evidence type="ECO:0000256" key="1">
    <source>
        <dbReference type="ARBA" id="ARBA00022723"/>
    </source>
</evidence>
<keyword evidence="13" id="KW-1185">Reference proteome</keyword>
<evidence type="ECO:0000256" key="6">
    <source>
        <dbReference type="ARBA" id="ARBA00023163"/>
    </source>
</evidence>
<feature type="region of interest" description="Disordered" evidence="10">
    <location>
        <begin position="143"/>
        <end position="162"/>
    </location>
</feature>
<feature type="compositionally biased region" description="Low complexity" evidence="10">
    <location>
        <begin position="36"/>
        <end position="49"/>
    </location>
</feature>